<dbReference type="Proteomes" id="UP000002630">
    <property type="component" value="Linkage Group LG04"/>
</dbReference>
<evidence type="ECO:0000256" key="1">
    <source>
        <dbReference type="SAM" id="MobiDB-lite"/>
    </source>
</evidence>
<dbReference type="AlphaFoldDB" id="D7FJV9"/>
<evidence type="ECO:0000313" key="2">
    <source>
        <dbReference type="EMBL" id="CBJ29207.1"/>
    </source>
</evidence>
<feature type="region of interest" description="Disordered" evidence="1">
    <location>
        <begin position="242"/>
        <end position="265"/>
    </location>
</feature>
<feature type="region of interest" description="Disordered" evidence="1">
    <location>
        <begin position="1"/>
        <end position="117"/>
    </location>
</feature>
<name>D7FJV9_ECTSI</name>
<feature type="compositionally biased region" description="Basic and acidic residues" evidence="1">
    <location>
        <begin position="1"/>
        <end position="12"/>
    </location>
</feature>
<feature type="region of interest" description="Disordered" evidence="1">
    <location>
        <begin position="191"/>
        <end position="212"/>
    </location>
</feature>
<protein>
    <submittedName>
        <fullName evidence="2">Uncharacterized protein</fullName>
    </submittedName>
</protein>
<accession>D7FJV9</accession>
<feature type="compositionally biased region" description="Polar residues" evidence="1">
    <location>
        <begin position="70"/>
        <end position="81"/>
    </location>
</feature>
<keyword evidence="3" id="KW-1185">Reference proteome</keyword>
<organism evidence="2 3">
    <name type="scientific">Ectocarpus siliculosus</name>
    <name type="common">Brown alga</name>
    <name type="synonym">Conferva siliculosa</name>
    <dbReference type="NCBI Taxonomy" id="2880"/>
    <lineage>
        <taxon>Eukaryota</taxon>
        <taxon>Sar</taxon>
        <taxon>Stramenopiles</taxon>
        <taxon>Ochrophyta</taxon>
        <taxon>PX clade</taxon>
        <taxon>Phaeophyceae</taxon>
        <taxon>Ectocarpales</taxon>
        <taxon>Ectocarpaceae</taxon>
        <taxon>Ectocarpus</taxon>
    </lineage>
</organism>
<feature type="compositionally biased region" description="Basic and acidic residues" evidence="1">
    <location>
        <begin position="250"/>
        <end position="259"/>
    </location>
</feature>
<feature type="region of interest" description="Disordered" evidence="1">
    <location>
        <begin position="130"/>
        <end position="152"/>
    </location>
</feature>
<reference evidence="2 3" key="1">
    <citation type="journal article" date="2010" name="Nature">
        <title>The Ectocarpus genome and the independent evolution of multicellularity in brown algae.</title>
        <authorList>
            <person name="Cock J.M."/>
            <person name="Sterck L."/>
            <person name="Rouze P."/>
            <person name="Scornet D."/>
            <person name="Allen A.E."/>
            <person name="Amoutzias G."/>
            <person name="Anthouard V."/>
            <person name="Artiguenave F."/>
            <person name="Aury J.M."/>
            <person name="Badger J.H."/>
            <person name="Beszteri B."/>
            <person name="Billiau K."/>
            <person name="Bonnet E."/>
            <person name="Bothwell J.H."/>
            <person name="Bowler C."/>
            <person name="Boyen C."/>
            <person name="Brownlee C."/>
            <person name="Carrano C.J."/>
            <person name="Charrier B."/>
            <person name="Cho G.Y."/>
            <person name="Coelho S.M."/>
            <person name="Collen J."/>
            <person name="Corre E."/>
            <person name="Da Silva C."/>
            <person name="Delage L."/>
            <person name="Delaroque N."/>
            <person name="Dittami S.M."/>
            <person name="Doulbeau S."/>
            <person name="Elias M."/>
            <person name="Farnham G."/>
            <person name="Gachon C.M."/>
            <person name="Gschloessl B."/>
            <person name="Heesch S."/>
            <person name="Jabbari K."/>
            <person name="Jubin C."/>
            <person name="Kawai H."/>
            <person name="Kimura K."/>
            <person name="Kloareg B."/>
            <person name="Kupper F.C."/>
            <person name="Lang D."/>
            <person name="Le Bail A."/>
            <person name="Leblanc C."/>
            <person name="Lerouge P."/>
            <person name="Lohr M."/>
            <person name="Lopez P.J."/>
            <person name="Martens C."/>
            <person name="Maumus F."/>
            <person name="Michel G."/>
            <person name="Miranda-Saavedra D."/>
            <person name="Morales J."/>
            <person name="Moreau H."/>
            <person name="Motomura T."/>
            <person name="Nagasato C."/>
            <person name="Napoli C.A."/>
            <person name="Nelson D.R."/>
            <person name="Nyvall-Collen P."/>
            <person name="Peters A.F."/>
            <person name="Pommier C."/>
            <person name="Potin P."/>
            <person name="Poulain J."/>
            <person name="Quesneville H."/>
            <person name="Read B."/>
            <person name="Rensing S.A."/>
            <person name="Ritter A."/>
            <person name="Rousvoal S."/>
            <person name="Samanta M."/>
            <person name="Samson G."/>
            <person name="Schroeder D.C."/>
            <person name="Segurens B."/>
            <person name="Strittmatter M."/>
            <person name="Tonon T."/>
            <person name="Tregear J.W."/>
            <person name="Valentin K."/>
            <person name="von Dassow P."/>
            <person name="Yamagishi T."/>
            <person name="Van de Peer Y."/>
            <person name="Wincker P."/>
        </authorList>
    </citation>
    <scope>NUCLEOTIDE SEQUENCE [LARGE SCALE GENOMIC DNA]</scope>
    <source>
        <strain evidence="3">Ec32 / CCAP1310/4</strain>
    </source>
</reference>
<sequence>MLAWGEEKHPPESGKQNGKQQQQQQQRRRKPSGLLAAEHQPLPDDTRNVYISPSAVSNLSDLYGHGVNVKGSNSAAGSAQRTAAEGANGGRDITETSSQRAKEVRERRRSRRRESSLRIKVSLGFPRNPAAEDVLQKRAKEADEDREKTESKLKRRLDHRRRLLNVLKASHVEDNDGADLVSKIARSEMPRAGVGTGTADGAGHGSGPRRSSLADLKDLAKELMAREPVPCSRNVATVDCSRRPSVKPVESNREPSSREAKKRALNQGWREVVEAVFPEEADRRRQVVRFREGSGEEDRERKEASIRGFMAATTPKEHVEFLIAAMDPARANDLSSVIKCLLLHYTGPVADELDILLGGRIGGMEIQELLEMSLEALDHAHTAHVPSILMLQWLLGRAPHLRSLLLQGGVVSRAFRRLERAEAKGFGPGERAMQYATLFLATGLMFE</sequence>
<feature type="compositionally biased region" description="Gly residues" evidence="1">
    <location>
        <begin position="194"/>
        <end position="206"/>
    </location>
</feature>
<dbReference type="EMBL" id="FN649729">
    <property type="protein sequence ID" value="CBJ29207.1"/>
    <property type="molecule type" value="Genomic_DNA"/>
</dbReference>
<feature type="compositionally biased region" description="Polar residues" evidence="1">
    <location>
        <begin position="49"/>
        <end position="60"/>
    </location>
</feature>
<proteinExistence type="predicted"/>
<dbReference type="EMBL" id="FN647986">
    <property type="protein sequence ID" value="CBJ29207.1"/>
    <property type="molecule type" value="Genomic_DNA"/>
</dbReference>
<evidence type="ECO:0000313" key="3">
    <source>
        <dbReference type="Proteomes" id="UP000002630"/>
    </source>
</evidence>
<feature type="compositionally biased region" description="Basic and acidic residues" evidence="1">
    <location>
        <begin position="134"/>
        <end position="152"/>
    </location>
</feature>
<dbReference type="InParanoid" id="D7FJV9"/>
<gene>
    <name evidence="2" type="ORF">Esi_0138_0034</name>
</gene>